<sequence>MKLFVMLGSINMALAVAIGAFGAHGLASKVTVKMLANWQTGAHYHIIHALALIAIGILMTQMPSQTSLLTWAGWLLFAGIILFAGSLYVMVLTDVTKLGAITPIGGLAFIVGWILVAISAVKQIN</sequence>
<comment type="caution">
    <text evidence="7">The sequence shown here is derived from an EMBL/GenBank/DDBJ whole genome shotgun (WGS) entry which is preliminary data.</text>
</comment>
<evidence type="ECO:0000313" key="7">
    <source>
        <dbReference type="EMBL" id="MBD1371049.1"/>
    </source>
</evidence>
<protein>
    <submittedName>
        <fullName evidence="7">DUF423 domain-containing protein</fullName>
    </submittedName>
</protein>
<evidence type="ECO:0000256" key="5">
    <source>
        <dbReference type="ARBA" id="ARBA00023136"/>
    </source>
</evidence>
<dbReference type="PANTHER" id="PTHR43461:SF1">
    <property type="entry name" value="TRANSMEMBRANE PROTEIN 256"/>
    <property type="match status" value="1"/>
</dbReference>
<evidence type="ECO:0000313" key="8">
    <source>
        <dbReference type="Proteomes" id="UP000661691"/>
    </source>
</evidence>
<organism evidence="7 8">
    <name type="scientific">Polycladospora coralii</name>
    <dbReference type="NCBI Taxonomy" id="2771432"/>
    <lineage>
        <taxon>Bacteria</taxon>
        <taxon>Bacillati</taxon>
        <taxon>Bacillota</taxon>
        <taxon>Bacilli</taxon>
        <taxon>Bacillales</taxon>
        <taxon>Thermoactinomycetaceae</taxon>
        <taxon>Polycladospora</taxon>
    </lineage>
</organism>
<name>A0A926NCG7_9BACL</name>
<comment type="subcellular location">
    <subcellularLocation>
        <location evidence="1">Membrane</location>
        <topology evidence="1">Multi-pass membrane protein</topology>
    </subcellularLocation>
</comment>
<dbReference type="RefSeq" id="WP_191141340.1">
    <property type="nucleotide sequence ID" value="NZ_JACXAH010000002.1"/>
</dbReference>
<dbReference type="AlphaFoldDB" id="A0A926NCG7"/>
<reference evidence="7" key="1">
    <citation type="submission" date="2020-09" db="EMBL/GenBank/DDBJ databases">
        <title>A novel bacterium of genus Hazenella, isolated from South China Sea.</title>
        <authorList>
            <person name="Huang H."/>
            <person name="Mo K."/>
            <person name="Hu Y."/>
        </authorList>
    </citation>
    <scope>NUCLEOTIDE SEQUENCE</scope>
    <source>
        <strain evidence="7">IB182357</strain>
    </source>
</reference>
<evidence type="ECO:0000256" key="1">
    <source>
        <dbReference type="ARBA" id="ARBA00004141"/>
    </source>
</evidence>
<dbReference type="PANTHER" id="PTHR43461">
    <property type="entry name" value="TRANSMEMBRANE PROTEIN 256"/>
    <property type="match status" value="1"/>
</dbReference>
<keyword evidence="5 6" id="KW-0472">Membrane</keyword>
<dbReference type="InterPro" id="IPR006696">
    <property type="entry name" value="DUF423"/>
</dbReference>
<feature type="transmembrane region" description="Helical" evidence="6">
    <location>
        <begin position="41"/>
        <end position="59"/>
    </location>
</feature>
<evidence type="ECO:0000256" key="6">
    <source>
        <dbReference type="SAM" id="Phobius"/>
    </source>
</evidence>
<dbReference type="Pfam" id="PF04241">
    <property type="entry name" value="DUF423"/>
    <property type="match status" value="1"/>
</dbReference>
<comment type="similarity">
    <text evidence="2">Belongs to the UPF0382 family.</text>
</comment>
<keyword evidence="8" id="KW-1185">Reference proteome</keyword>
<gene>
    <name evidence="7" type="ORF">IC620_01575</name>
</gene>
<dbReference type="GO" id="GO:0005886">
    <property type="term" value="C:plasma membrane"/>
    <property type="evidence" value="ECO:0007669"/>
    <property type="project" value="TreeGrafter"/>
</dbReference>
<evidence type="ECO:0000256" key="3">
    <source>
        <dbReference type="ARBA" id="ARBA00022692"/>
    </source>
</evidence>
<feature type="transmembrane region" description="Helical" evidence="6">
    <location>
        <begin position="98"/>
        <end position="121"/>
    </location>
</feature>
<evidence type="ECO:0000256" key="2">
    <source>
        <dbReference type="ARBA" id="ARBA00009694"/>
    </source>
</evidence>
<keyword evidence="3 6" id="KW-0812">Transmembrane</keyword>
<dbReference type="EMBL" id="JACXAH010000002">
    <property type="protein sequence ID" value="MBD1371049.1"/>
    <property type="molecule type" value="Genomic_DNA"/>
</dbReference>
<accession>A0A926NCG7</accession>
<proteinExistence type="inferred from homology"/>
<feature type="transmembrane region" description="Helical" evidence="6">
    <location>
        <begin position="71"/>
        <end position="92"/>
    </location>
</feature>
<evidence type="ECO:0000256" key="4">
    <source>
        <dbReference type="ARBA" id="ARBA00022989"/>
    </source>
</evidence>
<dbReference type="Proteomes" id="UP000661691">
    <property type="component" value="Unassembled WGS sequence"/>
</dbReference>
<keyword evidence="4 6" id="KW-1133">Transmembrane helix</keyword>